<keyword evidence="13" id="KW-0539">Nucleus</keyword>
<keyword evidence="14" id="KW-0131">Cell cycle</keyword>
<feature type="region of interest" description="Disordered" evidence="18">
    <location>
        <begin position="93"/>
        <end position="128"/>
    </location>
</feature>
<evidence type="ECO:0000256" key="8">
    <source>
        <dbReference type="ARBA" id="ARBA00022701"/>
    </source>
</evidence>
<reference evidence="19 20" key="1">
    <citation type="submission" date="2018-11" db="EMBL/GenBank/DDBJ databases">
        <title>Genome sequence of Apiotrichum porosum DSM 27194.</title>
        <authorList>
            <person name="Aliyu H."/>
            <person name="Gorte O."/>
            <person name="Ochsenreither K."/>
        </authorList>
    </citation>
    <scope>NUCLEOTIDE SEQUENCE [LARGE SCALE GENOMIC DNA]</scope>
    <source>
        <strain evidence="19 20">DSM 27194</strain>
    </source>
</reference>
<dbReference type="GO" id="GO:0051301">
    <property type="term" value="P:cell division"/>
    <property type="evidence" value="ECO:0007669"/>
    <property type="project" value="UniProtKB-KW"/>
</dbReference>
<evidence type="ECO:0000256" key="12">
    <source>
        <dbReference type="ARBA" id="ARBA00023212"/>
    </source>
</evidence>
<evidence type="ECO:0000256" key="14">
    <source>
        <dbReference type="ARBA" id="ARBA00023306"/>
    </source>
</evidence>
<dbReference type="PANTHER" id="PTHR28017:SF1">
    <property type="entry name" value="DASH COMPLEX SUBUNIT DAD3"/>
    <property type="match status" value="1"/>
</dbReference>
<comment type="caution">
    <text evidence="19">The sequence shown here is derived from an EMBL/GenBank/DDBJ whole genome shotgun (WGS) entry which is preliminary data.</text>
</comment>
<evidence type="ECO:0000256" key="3">
    <source>
        <dbReference type="ARBA" id="ARBA00004629"/>
    </source>
</evidence>
<accession>A0A427XR91</accession>
<comment type="subcellular location">
    <subcellularLocation>
        <location evidence="3">Chromosome</location>
        <location evidence="3">Centromere</location>
        <location evidence="3">Kinetochore</location>
    </subcellularLocation>
    <subcellularLocation>
        <location evidence="2">Cytoplasm</location>
        <location evidence="2">Cytoskeleton</location>
        <location evidence="2">Spindle</location>
    </subcellularLocation>
    <subcellularLocation>
        <location evidence="1">Nucleus</location>
    </subcellularLocation>
</comment>
<dbReference type="GO" id="GO:0051010">
    <property type="term" value="F:microtubule plus-end binding"/>
    <property type="evidence" value="ECO:0007669"/>
    <property type="project" value="TreeGrafter"/>
</dbReference>
<evidence type="ECO:0000256" key="16">
    <source>
        <dbReference type="ARBA" id="ARBA00044179"/>
    </source>
</evidence>
<gene>
    <name evidence="19" type="ORF">EHS24_008766</name>
</gene>
<dbReference type="Proteomes" id="UP000279236">
    <property type="component" value="Unassembled WGS sequence"/>
</dbReference>
<keyword evidence="20" id="KW-1185">Reference proteome</keyword>
<evidence type="ECO:0000256" key="13">
    <source>
        <dbReference type="ARBA" id="ARBA00023242"/>
    </source>
</evidence>
<name>A0A427XR91_9TREE</name>
<keyword evidence="9" id="KW-0498">Mitosis</keyword>
<evidence type="ECO:0000256" key="18">
    <source>
        <dbReference type="SAM" id="MobiDB-lite"/>
    </source>
</evidence>
<keyword evidence="12" id="KW-0206">Cytoskeleton</keyword>
<keyword evidence="5" id="KW-0158">Chromosome</keyword>
<dbReference type="EMBL" id="RSCE01000007">
    <property type="protein sequence ID" value="RSH81323.1"/>
    <property type="molecule type" value="Genomic_DNA"/>
</dbReference>
<protein>
    <recommendedName>
        <fullName evidence="16">DASH complex subunit DAD3</fullName>
    </recommendedName>
    <alternativeName>
        <fullName evidence="17">Outer kinetochore protein DAD3</fullName>
    </alternativeName>
</protein>
<evidence type="ECO:0000313" key="19">
    <source>
        <dbReference type="EMBL" id="RSH81323.1"/>
    </source>
</evidence>
<evidence type="ECO:0000256" key="15">
    <source>
        <dbReference type="ARBA" id="ARBA00023328"/>
    </source>
</evidence>
<comment type="similarity">
    <text evidence="4">Belongs to the DASH complex DAD3 family.</text>
</comment>
<keyword evidence="7" id="KW-0132">Cell division</keyword>
<dbReference type="RefSeq" id="XP_028476042.1">
    <property type="nucleotide sequence ID" value="XM_028624068.1"/>
</dbReference>
<dbReference type="GeneID" id="39593309"/>
<dbReference type="GO" id="GO:0008608">
    <property type="term" value="P:attachment of spindle microtubules to kinetochore"/>
    <property type="evidence" value="ECO:0007669"/>
    <property type="project" value="InterPro"/>
</dbReference>
<evidence type="ECO:0000256" key="4">
    <source>
        <dbReference type="ARBA" id="ARBA00006277"/>
    </source>
</evidence>
<keyword evidence="11" id="KW-0995">Kinetochore</keyword>
<dbReference type="InterPro" id="IPR013965">
    <property type="entry name" value="DASH_Dad3"/>
</dbReference>
<evidence type="ECO:0000256" key="5">
    <source>
        <dbReference type="ARBA" id="ARBA00022454"/>
    </source>
</evidence>
<dbReference type="GO" id="GO:0072686">
    <property type="term" value="C:mitotic spindle"/>
    <property type="evidence" value="ECO:0007669"/>
    <property type="project" value="InterPro"/>
</dbReference>
<evidence type="ECO:0000256" key="2">
    <source>
        <dbReference type="ARBA" id="ARBA00004186"/>
    </source>
</evidence>
<keyword evidence="8" id="KW-0493">Microtubule</keyword>
<evidence type="ECO:0000256" key="11">
    <source>
        <dbReference type="ARBA" id="ARBA00022838"/>
    </source>
</evidence>
<dbReference type="STRING" id="105984.A0A427XR91"/>
<dbReference type="GO" id="GO:0042729">
    <property type="term" value="C:DASH complex"/>
    <property type="evidence" value="ECO:0007669"/>
    <property type="project" value="InterPro"/>
</dbReference>
<evidence type="ECO:0000313" key="20">
    <source>
        <dbReference type="Proteomes" id="UP000279236"/>
    </source>
</evidence>
<evidence type="ECO:0000256" key="9">
    <source>
        <dbReference type="ARBA" id="ARBA00022776"/>
    </source>
</evidence>
<dbReference type="AlphaFoldDB" id="A0A427XR91"/>
<evidence type="ECO:0000256" key="17">
    <source>
        <dbReference type="ARBA" id="ARBA00044305"/>
    </source>
</evidence>
<keyword evidence="10" id="KW-0159">Chromosome partition</keyword>
<dbReference type="PANTHER" id="PTHR28017">
    <property type="entry name" value="DASH COMPLEX SUBUNIT DAD3"/>
    <property type="match status" value="1"/>
</dbReference>
<evidence type="ECO:0000256" key="7">
    <source>
        <dbReference type="ARBA" id="ARBA00022618"/>
    </source>
</evidence>
<keyword evidence="6" id="KW-0963">Cytoplasm</keyword>
<dbReference type="GO" id="GO:0005874">
    <property type="term" value="C:microtubule"/>
    <property type="evidence" value="ECO:0007669"/>
    <property type="project" value="UniProtKB-KW"/>
</dbReference>
<evidence type="ECO:0000256" key="6">
    <source>
        <dbReference type="ARBA" id="ARBA00022490"/>
    </source>
</evidence>
<evidence type="ECO:0000256" key="10">
    <source>
        <dbReference type="ARBA" id="ARBA00022829"/>
    </source>
</evidence>
<sequence>MSLATTNPYANHPQLSALEAEVLWEYAKLSDTISKIGTLARDTAETPNESLLASLRDLETKMKLVFTTGLLLPQFQTSVFLINQEHNLASEDAAQQAYDHDHHQEEGASGYTSYAHYDDSEGDSTIQY</sequence>
<keyword evidence="15" id="KW-0137">Centromere</keyword>
<organism evidence="19 20">
    <name type="scientific">Apiotrichum porosum</name>
    <dbReference type="NCBI Taxonomy" id="105984"/>
    <lineage>
        <taxon>Eukaryota</taxon>
        <taxon>Fungi</taxon>
        <taxon>Dikarya</taxon>
        <taxon>Basidiomycota</taxon>
        <taxon>Agaricomycotina</taxon>
        <taxon>Tremellomycetes</taxon>
        <taxon>Trichosporonales</taxon>
        <taxon>Trichosporonaceae</taxon>
        <taxon>Apiotrichum</taxon>
    </lineage>
</organism>
<evidence type="ECO:0000256" key="1">
    <source>
        <dbReference type="ARBA" id="ARBA00004123"/>
    </source>
</evidence>
<proteinExistence type="inferred from homology"/>
<dbReference type="OrthoDB" id="2443965at2759"/>
<dbReference type="Pfam" id="PF08656">
    <property type="entry name" value="DASH_Dad3"/>
    <property type="match status" value="1"/>
</dbReference>